<dbReference type="EMBL" id="RCZC01000009">
    <property type="protein sequence ID" value="TPG48306.1"/>
    <property type="molecule type" value="Genomic_DNA"/>
</dbReference>
<dbReference type="GO" id="GO:0006826">
    <property type="term" value="P:iron ion transport"/>
    <property type="evidence" value="ECO:0007669"/>
    <property type="project" value="UniProtKB-KW"/>
</dbReference>
<comment type="caution">
    <text evidence="17">The sequence shown here is derived from an EMBL/GenBank/DDBJ whole genome shotgun (WGS) entry which is preliminary data.</text>
</comment>
<dbReference type="InterPro" id="IPR039426">
    <property type="entry name" value="TonB-dep_rcpt-like"/>
</dbReference>
<reference evidence="17 18" key="1">
    <citation type="journal article" date="2019" name="Environ. Microbiol.">
        <title>Species interactions and distinct microbial communities in high Arctic permafrost affected cryosols are associated with the CH4 and CO2 gas fluxes.</title>
        <authorList>
            <person name="Altshuler I."/>
            <person name="Hamel J."/>
            <person name="Turney S."/>
            <person name="Magnuson E."/>
            <person name="Levesque R."/>
            <person name="Greer C."/>
            <person name="Whyte L.G."/>
        </authorList>
    </citation>
    <scope>NUCLEOTIDE SEQUENCE [LARGE SCALE GENOMIC DNA]</scope>
    <source>
        <strain evidence="17 18">E6.1</strain>
    </source>
</reference>
<keyword evidence="14" id="KW-0732">Signal</keyword>
<dbReference type="PROSITE" id="PS52016">
    <property type="entry name" value="TONB_DEPENDENT_REC_3"/>
    <property type="match status" value="1"/>
</dbReference>
<evidence type="ECO:0000256" key="14">
    <source>
        <dbReference type="SAM" id="SignalP"/>
    </source>
</evidence>
<evidence type="ECO:0000256" key="1">
    <source>
        <dbReference type="ARBA" id="ARBA00004571"/>
    </source>
</evidence>
<keyword evidence="10 11" id="KW-0998">Cell outer membrane</keyword>
<feature type="signal peptide" evidence="14">
    <location>
        <begin position="1"/>
        <end position="24"/>
    </location>
</feature>
<organism evidence="17 18">
    <name type="scientific">Sphingomonas glacialis</name>
    <dbReference type="NCBI Taxonomy" id="658225"/>
    <lineage>
        <taxon>Bacteria</taxon>
        <taxon>Pseudomonadati</taxon>
        <taxon>Pseudomonadota</taxon>
        <taxon>Alphaproteobacteria</taxon>
        <taxon>Sphingomonadales</taxon>
        <taxon>Sphingomonadaceae</taxon>
        <taxon>Sphingomonas</taxon>
    </lineage>
</organism>
<comment type="subcellular location">
    <subcellularLocation>
        <location evidence="1 11">Cell outer membrane</location>
        <topology evidence="1 11">Multi-pass membrane protein</topology>
    </subcellularLocation>
</comment>
<name>A0A502FG82_9SPHN</name>
<keyword evidence="6" id="KW-0408">Iron</keyword>
<evidence type="ECO:0000256" key="7">
    <source>
        <dbReference type="ARBA" id="ARBA00023065"/>
    </source>
</evidence>
<feature type="domain" description="TonB-dependent receptor plug" evidence="16">
    <location>
        <begin position="57"/>
        <end position="162"/>
    </location>
</feature>
<dbReference type="RefSeq" id="WP_140852248.1">
    <property type="nucleotide sequence ID" value="NZ_RCZC01000009.1"/>
</dbReference>
<keyword evidence="5 11" id="KW-0812">Transmembrane</keyword>
<dbReference type="SUPFAM" id="SSF56935">
    <property type="entry name" value="Porins"/>
    <property type="match status" value="1"/>
</dbReference>
<evidence type="ECO:0000313" key="18">
    <source>
        <dbReference type="Proteomes" id="UP000319931"/>
    </source>
</evidence>
<evidence type="ECO:0000256" key="5">
    <source>
        <dbReference type="ARBA" id="ARBA00022692"/>
    </source>
</evidence>
<feature type="chain" id="PRO_5021225976" evidence="14">
    <location>
        <begin position="25"/>
        <end position="773"/>
    </location>
</feature>
<comment type="similarity">
    <text evidence="11 12">Belongs to the TonB-dependent receptor family.</text>
</comment>
<dbReference type="Proteomes" id="UP000319931">
    <property type="component" value="Unassembled WGS sequence"/>
</dbReference>
<evidence type="ECO:0000256" key="12">
    <source>
        <dbReference type="RuleBase" id="RU003357"/>
    </source>
</evidence>
<evidence type="ECO:0000259" key="15">
    <source>
        <dbReference type="Pfam" id="PF00593"/>
    </source>
</evidence>
<proteinExistence type="inferred from homology"/>
<dbReference type="OrthoDB" id="7614057at2"/>
<dbReference type="GO" id="GO:0009279">
    <property type="term" value="C:cell outer membrane"/>
    <property type="evidence" value="ECO:0007669"/>
    <property type="project" value="UniProtKB-SubCell"/>
</dbReference>
<dbReference type="InterPro" id="IPR000531">
    <property type="entry name" value="Beta-barrel_TonB"/>
</dbReference>
<dbReference type="Pfam" id="PF07715">
    <property type="entry name" value="Plug"/>
    <property type="match status" value="1"/>
</dbReference>
<evidence type="ECO:0000256" key="3">
    <source>
        <dbReference type="ARBA" id="ARBA00022452"/>
    </source>
</evidence>
<accession>A0A502FG82</accession>
<dbReference type="Gene3D" id="2.40.170.20">
    <property type="entry name" value="TonB-dependent receptor, beta-barrel domain"/>
    <property type="match status" value="1"/>
</dbReference>
<dbReference type="Pfam" id="PF00593">
    <property type="entry name" value="TonB_dep_Rec_b-barrel"/>
    <property type="match status" value="1"/>
</dbReference>
<keyword evidence="17" id="KW-0675">Receptor</keyword>
<evidence type="ECO:0000313" key="17">
    <source>
        <dbReference type="EMBL" id="TPG48306.1"/>
    </source>
</evidence>
<gene>
    <name evidence="17" type="ORF">EAH76_21125</name>
</gene>
<evidence type="ECO:0000256" key="11">
    <source>
        <dbReference type="PROSITE-ProRule" id="PRU01360"/>
    </source>
</evidence>
<sequence length="773" mass="83400">MRNRIWLFGASAISLALYASAASAQESSQSSSSAVPAPLPADSADIVVTAQRRSERLQDVPLAVTALSGADLARNHINDASRLQYLTPGLTWGQQGADSFPAIRGVRTQLVSAQSDPVIGFYLDGIYQSRTQQQSIPIFDVSRIEVQRGPQGTLYGRNTFGGNISVITQEPTNSFEGGLNAMVGNYDARQFDGFLNIPASDTLQFRVAGYHSEHSGYVSSTTNPDIKLNDENQTVVRASAKWTPTAELEILVHGALWDRNDAGAGAYGYKTVGTLINPTTGARSITGLPYAVNPSVHNGSAFFNGVDIGVPVTGDAYHIQADYQPTQKLHERYISGQLSYDLGAVVAKAITGYNSFRSKRSGDLDQTSVVFPAAGVTSSFAGSGLQQPDTRDNSFSQELQLSSNSKSSPLQWIVGGYYFHDMVDELYSQVYTAPTATALGTRSRTLIDTKAYAAYGQATYAVIPDTLRIIGGVRYSDETKNYTITNFTAPPGTFNFATQTAARASGEAKYNKVTWRAGAELNLTRNNMLYATVSTGFESGGINNNSSNALIPQSYAPQTVTAYEVGSKNLFDAGHVSVNISAFYNKYKNLQITILDPSTNLSYYASAGAARSYGAEFEVKTMLYQGLHVDLTAALLDAEFTSYTRPNPFGNTTLVNLSGKDVPMSPTFKGTASAYYDIDLGNAGRLTPHVDVLYSSSYYSTDYNTVLDRQKAYGVVDLSLRYTSKPGSYYIEGFVNNIGNYAVIYSATLGSSARVQESYGPPRVFGVRVGGKF</sequence>
<evidence type="ECO:0000256" key="13">
    <source>
        <dbReference type="SAM" id="MobiDB-lite"/>
    </source>
</evidence>
<keyword evidence="18" id="KW-1185">Reference proteome</keyword>
<evidence type="ECO:0000256" key="2">
    <source>
        <dbReference type="ARBA" id="ARBA00022448"/>
    </source>
</evidence>
<evidence type="ECO:0000256" key="4">
    <source>
        <dbReference type="ARBA" id="ARBA00022496"/>
    </source>
</evidence>
<evidence type="ECO:0000256" key="9">
    <source>
        <dbReference type="ARBA" id="ARBA00023136"/>
    </source>
</evidence>
<feature type="region of interest" description="Disordered" evidence="13">
    <location>
        <begin position="381"/>
        <end position="402"/>
    </location>
</feature>
<keyword evidence="2 11" id="KW-0813">Transport</keyword>
<dbReference type="PANTHER" id="PTHR32552:SF81">
    <property type="entry name" value="TONB-DEPENDENT OUTER MEMBRANE RECEPTOR"/>
    <property type="match status" value="1"/>
</dbReference>
<evidence type="ECO:0000256" key="10">
    <source>
        <dbReference type="ARBA" id="ARBA00023237"/>
    </source>
</evidence>
<keyword evidence="7" id="KW-0406">Ion transport</keyword>
<evidence type="ECO:0000256" key="8">
    <source>
        <dbReference type="ARBA" id="ARBA00023077"/>
    </source>
</evidence>
<keyword evidence="3 11" id="KW-1134">Transmembrane beta strand</keyword>
<dbReference type="InterPro" id="IPR012910">
    <property type="entry name" value="Plug_dom"/>
</dbReference>
<keyword evidence="9 11" id="KW-0472">Membrane</keyword>
<evidence type="ECO:0000259" key="16">
    <source>
        <dbReference type="Pfam" id="PF07715"/>
    </source>
</evidence>
<keyword evidence="8 12" id="KW-0798">TonB box</keyword>
<dbReference type="AlphaFoldDB" id="A0A502FG82"/>
<dbReference type="PANTHER" id="PTHR32552">
    <property type="entry name" value="FERRICHROME IRON RECEPTOR-RELATED"/>
    <property type="match status" value="1"/>
</dbReference>
<dbReference type="InterPro" id="IPR036942">
    <property type="entry name" value="Beta-barrel_TonB_sf"/>
</dbReference>
<protein>
    <submittedName>
        <fullName evidence="17">TonB-dependent receptor</fullName>
    </submittedName>
</protein>
<evidence type="ECO:0000256" key="6">
    <source>
        <dbReference type="ARBA" id="ARBA00023004"/>
    </source>
</evidence>
<feature type="domain" description="TonB-dependent receptor-like beta-barrel" evidence="15">
    <location>
        <begin position="305"/>
        <end position="723"/>
    </location>
</feature>
<keyword evidence="4" id="KW-0410">Iron transport</keyword>